<accession>A0A4P7NJY2</accession>
<feature type="compositionally biased region" description="Acidic residues" evidence="1">
    <location>
        <begin position="99"/>
        <end position="129"/>
    </location>
</feature>
<protein>
    <submittedName>
        <fullName evidence="2">Uncharacterized protein</fullName>
    </submittedName>
</protein>
<organism evidence="2 3">
    <name type="scientific">Pyricularia oryzae</name>
    <name type="common">Rice blast fungus</name>
    <name type="synonym">Magnaporthe oryzae</name>
    <dbReference type="NCBI Taxonomy" id="318829"/>
    <lineage>
        <taxon>Eukaryota</taxon>
        <taxon>Fungi</taxon>
        <taxon>Dikarya</taxon>
        <taxon>Ascomycota</taxon>
        <taxon>Pezizomycotina</taxon>
        <taxon>Sordariomycetes</taxon>
        <taxon>Sordariomycetidae</taxon>
        <taxon>Magnaporthales</taxon>
        <taxon>Pyriculariaceae</taxon>
        <taxon>Pyricularia</taxon>
    </lineage>
</organism>
<feature type="region of interest" description="Disordered" evidence="1">
    <location>
        <begin position="187"/>
        <end position="342"/>
    </location>
</feature>
<dbReference type="Proteomes" id="UP000294847">
    <property type="component" value="Chromosome 5"/>
</dbReference>
<feature type="compositionally biased region" description="Polar residues" evidence="1">
    <location>
        <begin position="147"/>
        <end position="169"/>
    </location>
</feature>
<dbReference type="EMBL" id="CP034208">
    <property type="protein sequence ID" value="QBZ62316.1"/>
    <property type="molecule type" value="Genomic_DNA"/>
</dbReference>
<evidence type="ECO:0000313" key="2">
    <source>
        <dbReference type="EMBL" id="QBZ62316.1"/>
    </source>
</evidence>
<name>A0A4P7NJY2_PYROR</name>
<dbReference type="OMA" id="WAIEIME"/>
<sequence>MPRPSTPGRMVQSPGPTRPTSPPQTPKSASASKEQKNRKGNWGGRSRQSKQQQAIREQLSHHHFGAQFIDDLDDGPVYGFRPGPRGADRLSPRSALSLSEDETEDEIDDEVDGNDEEEDDEDADGEADAESSASDSPPPSCSPGRFTKSSTEPTQQAFHGSSYAANSKRSVPCVVTAQVTVETLEIREYDDSDDDDDCVVIHPDVIEDADSESSRSRSRSRSRQRRDSNMASEMRDLNVFASSDEDDLEETEYERKMREHREERRRARMNSGSITKRTISERGSDSDSEDLANGHGLPTSHDPTDAAHRRLRRRLARNSVLFHKPAAPKIDEADEPDSSDEERDVLLARELSFFNYIFMEVDSP</sequence>
<dbReference type="AlphaFoldDB" id="A0A4P7NJY2"/>
<gene>
    <name evidence="2" type="ORF">PoMZ_11195</name>
</gene>
<feature type="compositionally biased region" description="Acidic residues" evidence="1">
    <location>
        <begin position="243"/>
        <end position="252"/>
    </location>
</feature>
<evidence type="ECO:0000256" key="1">
    <source>
        <dbReference type="SAM" id="MobiDB-lite"/>
    </source>
</evidence>
<reference evidence="2 3" key="1">
    <citation type="journal article" date="2019" name="Mol. Biol. Evol.">
        <title>Blast fungal genomes show frequent chromosomal changes, gene gains and losses, and effector gene turnover.</title>
        <authorList>
            <person name="Gomez Luciano L.B."/>
            <person name="Jason Tsai I."/>
            <person name="Chuma I."/>
            <person name="Tosa Y."/>
            <person name="Chen Y.H."/>
            <person name="Li J.Y."/>
            <person name="Li M.Y."/>
            <person name="Jade Lu M.Y."/>
            <person name="Nakayashiki H."/>
            <person name="Li W.H."/>
        </authorList>
    </citation>
    <scope>NUCLEOTIDE SEQUENCE [LARGE SCALE GENOMIC DNA]</scope>
    <source>
        <strain evidence="2">MZ5-1-6</strain>
    </source>
</reference>
<evidence type="ECO:0000313" key="3">
    <source>
        <dbReference type="Proteomes" id="UP000294847"/>
    </source>
</evidence>
<feature type="compositionally biased region" description="Basic and acidic residues" evidence="1">
    <location>
        <begin position="225"/>
        <end position="236"/>
    </location>
</feature>
<proteinExistence type="predicted"/>
<feature type="compositionally biased region" description="Acidic residues" evidence="1">
    <location>
        <begin position="332"/>
        <end position="342"/>
    </location>
</feature>
<feature type="region of interest" description="Disordered" evidence="1">
    <location>
        <begin position="1"/>
        <end position="170"/>
    </location>
</feature>
<feature type="compositionally biased region" description="Pro residues" evidence="1">
    <location>
        <begin position="16"/>
        <end position="25"/>
    </location>
</feature>
<feature type="compositionally biased region" description="Basic and acidic residues" evidence="1">
    <location>
        <begin position="253"/>
        <end position="265"/>
    </location>
</feature>